<sequence>MGSVDDISQLCRLCLVKDQVNIPIFDGSSEIGQTFVKINSCLPVKVSRDDNLPKKICDGCSYKLDMLYIFRNTSVDSEKQLISWLSQSGLSTISQAAAKDPLANAKPEIMVKQETFDSADSRVEGDNPDMGVDAQNYILQQQQLPYQQDFEFGEPSGSIAEMTDEPTPKRAKRAAALKKAPIEDIEETEDDLDAAMQITKAEEEDSEDVDQPDYVEAPSTSADDQPGPSGVGKAPVEAP</sequence>
<dbReference type="SUPFAM" id="SSF57716">
    <property type="entry name" value="Glucocorticoid receptor-like (DNA-binding domain)"/>
    <property type="match status" value="1"/>
</dbReference>
<dbReference type="InterPro" id="IPR012934">
    <property type="entry name" value="Znf_AD"/>
</dbReference>
<feature type="binding site" evidence="1">
    <location>
        <position position="60"/>
    </location>
    <ligand>
        <name>Zn(2+)</name>
        <dbReference type="ChEBI" id="CHEBI:29105"/>
    </ligand>
</feature>
<keyword evidence="5" id="KW-1185">Reference proteome</keyword>
<evidence type="ECO:0000259" key="3">
    <source>
        <dbReference type="PROSITE" id="PS51915"/>
    </source>
</evidence>
<reference evidence="4" key="1">
    <citation type="journal article" date="2023" name="G3 (Bethesda)">
        <title>Whole genome assemblies of Zophobas morio and Tenebrio molitor.</title>
        <authorList>
            <person name="Kaur S."/>
            <person name="Stinson S.A."/>
            <person name="diCenzo G.C."/>
        </authorList>
    </citation>
    <scope>NUCLEOTIDE SEQUENCE</scope>
    <source>
        <strain evidence="4">QUZm001</strain>
    </source>
</reference>
<dbReference type="SMART" id="SM00868">
    <property type="entry name" value="zf-AD"/>
    <property type="match status" value="1"/>
</dbReference>
<keyword evidence="1" id="KW-0863">Zinc-finger</keyword>
<feature type="compositionally biased region" description="Acidic residues" evidence="2">
    <location>
        <begin position="183"/>
        <end position="193"/>
    </location>
</feature>
<dbReference type="Gene3D" id="3.40.1800.20">
    <property type="match status" value="1"/>
</dbReference>
<dbReference type="GO" id="GO:0008270">
    <property type="term" value="F:zinc ion binding"/>
    <property type="evidence" value="ECO:0007669"/>
    <property type="project" value="UniProtKB-UniRule"/>
</dbReference>
<keyword evidence="1" id="KW-0479">Metal-binding</keyword>
<feature type="binding site" evidence="1">
    <location>
        <position position="57"/>
    </location>
    <ligand>
        <name>Zn(2+)</name>
        <dbReference type="ChEBI" id="CHEBI:29105"/>
    </ligand>
</feature>
<feature type="binding site" evidence="1">
    <location>
        <position position="11"/>
    </location>
    <ligand>
        <name>Zn(2+)</name>
        <dbReference type="ChEBI" id="CHEBI:29105"/>
    </ligand>
</feature>
<dbReference type="Proteomes" id="UP001168821">
    <property type="component" value="Unassembled WGS sequence"/>
</dbReference>
<proteinExistence type="predicted"/>
<name>A0AA38MLS5_9CUCU</name>
<evidence type="ECO:0000256" key="2">
    <source>
        <dbReference type="SAM" id="MobiDB-lite"/>
    </source>
</evidence>
<dbReference type="PANTHER" id="PTHR39942">
    <property type="entry name" value="BCDNA.LD26519-RELATED"/>
    <property type="match status" value="1"/>
</dbReference>
<dbReference type="Pfam" id="PF07776">
    <property type="entry name" value="zf-AD"/>
    <property type="match status" value="1"/>
</dbReference>
<evidence type="ECO:0000313" key="4">
    <source>
        <dbReference type="EMBL" id="KAJ3661071.1"/>
    </source>
</evidence>
<dbReference type="EMBL" id="JALNTZ010000002">
    <property type="protein sequence ID" value="KAJ3661071.1"/>
    <property type="molecule type" value="Genomic_DNA"/>
</dbReference>
<gene>
    <name evidence="4" type="ORF">Zmor_005491</name>
</gene>
<comment type="caution">
    <text evidence="4">The sequence shown here is derived from an EMBL/GenBank/DDBJ whole genome shotgun (WGS) entry which is preliminary data.</text>
</comment>
<feature type="region of interest" description="Disordered" evidence="2">
    <location>
        <begin position="151"/>
        <end position="239"/>
    </location>
</feature>
<protein>
    <recommendedName>
        <fullName evidence="3">ZAD domain-containing protein</fullName>
    </recommendedName>
</protein>
<organism evidence="4 5">
    <name type="scientific">Zophobas morio</name>
    <dbReference type="NCBI Taxonomy" id="2755281"/>
    <lineage>
        <taxon>Eukaryota</taxon>
        <taxon>Metazoa</taxon>
        <taxon>Ecdysozoa</taxon>
        <taxon>Arthropoda</taxon>
        <taxon>Hexapoda</taxon>
        <taxon>Insecta</taxon>
        <taxon>Pterygota</taxon>
        <taxon>Neoptera</taxon>
        <taxon>Endopterygota</taxon>
        <taxon>Coleoptera</taxon>
        <taxon>Polyphaga</taxon>
        <taxon>Cucujiformia</taxon>
        <taxon>Tenebrionidae</taxon>
        <taxon>Zophobas</taxon>
    </lineage>
</organism>
<dbReference type="AlphaFoldDB" id="A0AA38MLS5"/>
<keyword evidence="1" id="KW-0862">Zinc</keyword>
<evidence type="ECO:0000256" key="1">
    <source>
        <dbReference type="PROSITE-ProRule" id="PRU01263"/>
    </source>
</evidence>
<dbReference type="PROSITE" id="PS51915">
    <property type="entry name" value="ZAD"/>
    <property type="match status" value="1"/>
</dbReference>
<evidence type="ECO:0000313" key="5">
    <source>
        <dbReference type="Proteomes" id="UP001168821"/>
    </source>
</evidence>
<feature type="domain" description="ZAD" evidence="3">
    <location>
        <begin position="9"/>
        <end position="84"/>
    </location>
</feature>
<dbReference type="GO" id="GO:0005634">
    <property type="term" value="C:nucleus"/>
    <property type="evidence" value="ECO:0007669"/>
    <property type="project" value="InterPro"/>
</dbReference>
<accession>A0AA38MLS5</accession>
<feature type="compositionally biased region" description="Acidic residues" evidence="2">
    <location>
        <begin position="202"/>
        <end position="213"/>
    </location>
</feature>
<feature type="binding site" evidence="1">
    <location>
        <position position="14"/>
    </location>
    <ligand>
        <name>Zn(2+)</name>
        <dbReference type="ChEBI" id="CHEBI:29105"/>
    </ligand>
</feature>
<dbReference type="PANTHER" id="PTHR39942:SF1">
    <property type="entry name" value="BCDNA.LD26519-RELATED"/>
    <property type="match status" value="1"/>
</dbReference>